<dbReference type="SUPFAM" id="SSF55073">
    <property type="entry name" value="Nucleotide cyclase"/>
    <property type="match status" value="1"/>
</dbReference>
<comment type="cofactor">
    <cofactor evidence="1">
        <name>Mg(2+)</name>
        <dbReference type="ChEBI" id="CHEBI:18420"/>
    </cofactor>
</comment>
<feature type="transmembrane region" description="Helical" evidence="4">
    <location>
        <begin position="189"/>
        <end position="209"/>
    </location>
</feature>
<dbReference type="RefSeq" id="WP_104229772.1">
    <property type="nucleotide sequence ID" value="NZ_PSNW01000003.1"/>
</dbReference>
<feature type="transmembrane region" description="Helical" evidence="4">
    <location>
        <begin position="65"/>
        <end position="83"/>
    </location>
</feature>
<sequence length="390" mass="42931">MSLHLPTLLVVTVLAYLVFGLFQIAMWQLRREREGQLLWGFSNLSGALGGTLLCLRGLIPDFASVALANGLLILGHSLMWAGLRRFAGQPIHWPVVWLAPLLLAGLFWGPLSGNPPARTCALALFMMLFSGANFVDAWRAQRLEPLVMRRLTMLVFLVTCAFMAERALYMLQHATRPAEYAVTHPMHTIAALVALLIVTVWNLSILMMASERLANRLTDIAHSDGLTRVLNRTGFRALAVRQVQRCRRDRKPISVLLLDLDHFKRINDSHGHEAGDRLLCAFADTVSGMIRPGDLLARYGGEEFCVLLPGASLADAQAAAERLREGFASIRLRSGDADYGATVSIGVAQFLGGEMIDEAVSRADRALYQAKHRGRNRVETTETIGEGLPA</sequence>
<gene>
    <name evidence="6" type="ORF">C3942_07585</name>
</gene>
<organism evidence="6 7">
    <name type="scientific">Solimonas fluminis</name>
    <dbReference type="NCBI Taxonomy" id="2086571"/>
    <lineage>
        <taxon>Bacteria</taxon>
        <taxon>Pseudomonadati</taxon>
        <taxon>Pseudomonadota</taxon>
        <taxon>Gammaproteobacteria</taxon>
        <taxon>Nevskiales</taxon>
        <taxon>Nevskiaceae</taxon>
        <taxon>Solimonas</taxon>
    </lineage>
</organism>
<evidence type="ECO:0000313" key="6">
    <source>
        <dbReference type="EMBL" id="PPE74615.1"/>
    </source>
</evidence>
<protein>
    <recommendedName>
        <fullName evidence="2">diguanylate cyclase</fullName>
        <ecNumber evidence="2">2.7.7.65</ecNumber>
    </recommendedName>
</protein>
<dbReference type="InterPro" id="IPR000160">
    <property type="entry name" value="GGDEF_dom"/>
</dbReference>
<feature type="transmembrane region" description="Helical" evidence="4">
    <location>
        <begin position="37"/>
        <end position="59"/>
    </location>
</feature>
<name>A0A2S5TI21_9GAMM</name>
<dbReference type="NCBIfam" id="TIGR00254">
    <property type="entry name" value="GGDEF"/>
    <property type="match status" value="1"/>
</dbReference>
<proteinExistence type="predicted"/>
<keyword evidence="4" id="KW-0812">Transmembrane</keyword>
<dbReference type="Pfam" id="PF00990">
    <property type="entry name" value="GGDEF"/>
    <property type="match status" value="1"/>
</dbReference>
<accession>A0A2S5TI21</accession>
<feature type="transmembrane region" description="Helical" evidence="4">
    <location>
        <begin position="151"/>
        <end position="169"/>
    </location>
</feature>
<evidence type="ECO:0000256" key="1">
    <source>
        <dbReference type="ARBA" id="ARBA00001946"/>
    </source>
</evidence>
<dbReference type="PROSITE" id="PS50887">
    <property type="entry name" value="GGDEF"/>
    <property type="match status" value="1"/>
</dbReference>
<feature type="domain" description="GGDEF" evidence="5">
    <location>
        <begin position="251"/>
        <end position="383"/>
    </location>
</feature>
<dbReference type="InterPro" id="IPR050469">
    <property type="entry name" value="Diguanylate_Cyclase"/>
</dbReference>
<evidence type="ECO:0000313" key="7">
    <source>
        <dbReference type="Proteomes" id="UP000238220"/>
    </source>
</evidence>
<dbReference type="AlphaFoldDB" id="A0A2S5TI21"/>
<dbReference type="InterPro" id="IPR043128">
    <property type="entry name" value="Rev_trsase/Diguanyl_cyclase"/>
</dbReference>
<dbReference type="SMART" id="SM00267">
    <property type="entry name" value="GGDEF"/>
    <property type="match status" value="1"/>
</dbReference>
<feature type="transmembrane region" description="Helical" evidence="4">
    <location>
        <begin position="6"/>
        <end position="25"/>
    </location>
</feature>
<dbReference type="InterPro" id="IPR029787">
    <property type="entry name" value="Nucleotide_cyclase"/>
</dbReference>
<keyword evidence="7" id="KW-1185">Reference proteome</keyword>
<dbReference type="PANTHER" id="PTHR45138:SF9">
    <property type="entry name" value="DIGUANYLATE CYCLASE DGCM-RELATED"/>
    <property type="match status" value="1"/>
</dbReference>
<dbReference type="GO" id="GO:0052621">
    <property type="term" value="F:diguanylate cyclase activity"/>
    <property type="evidence" value="ECO:0007669"/>
    <property type="project" value="UniProtKB-EC"/>
</dbReference>
<dbReference type="Gene3D" id="3.30.70.270">
    <property type="match status" value="1"/>
</dbReference>
<feature type="transmembrane region" description="Helical" evidence="4">
    <location>
        <begin position="121"/>
        <end position="139"/>
    </location>
</feature>
<evidence type="ECO:0000256" key="4">
    <source>
        <dbReference type="SAM" id="Phobius"/>
    </source>
</evidence>
<dbReference type="FunFam" id="3.30.70.270:FF:000001">
    <property type="entry name" value="Diguanylate cyclase domain protein"/>
    <property type="match status" value="1"/>
</dbReference>
<dbReference type="Proteomes" id="UP000238220">
    <property type="component" value="Unassembled WGS sequence"/>
</dbReference>
<evidence type="ECO:0000259" key="5">
    <source>
        <dbReference type="PROSITE" id="PS50887"/>
    </source>
</evidence>
<dbReference type="EMBL" id="PSNW01000003">
    <property type="protein sequence ID" value="PPE74615.1"/>
    <property type="molecule type" value="Genomic_DNA"/>
</dbReference>
<evidence type="ECO:0000256" key="3">
    <source>
        <dbReference type="ARBA" id="ARBA00034247"/>
    </source>
</evidence>
<dbReference type="OrthoDB" id="9812260at2"/>
<dbReference type="GO" id="GO:1902201">
    <property type="term" value="P:negative regulation of bacterial-type flagellum-dependent cell motility"/>
    <property type="evidence" value="ECO:0007669"/>
    <property type="project" value="TreeGrafter"/>
</dbReference>
<keyword evidence="4" id="KW-1133">Transmembrane helix</keyword>
<dbReference type="GO" id="GO:0043709">
    <property type="term" value="P:cell adhesion involved in single-species biofilm formation"/>
    <property type="evidence" value="ECO:0007669"/>
    <property type="project" value="TreeGrafter"/>
</dbReference>
<dbReference type="CDD" id="cd01949">
    <property type="entry name" value="GGDEF"/>
    <property type="match status" value="1"/>
</dbReference>
<dbReference type="GO" id="GO:0005886">
    <property type="term" value="C:plasma membrane"/>
    <property type="evidence" value="ECO:0007669"/>
    <property type="project" value="TreeGrafter"/>
</dbReference>
<reference evidence="6 7" key="1">
    <citation type="submission" date="2018-02" db="EMBL/GenBank/DDBJ databases">
        <title>Genome sequencing of Solimonas sp. HR-BB.</title>
        <authorList>
            <person name="Lee Y."/>
            <person name="Jeon C.O."/>
        </authorList>
    </citation>
    <scope>NUCLEOTIDE SEQUENCE [LARGE SCALE GENOMIC DNA]</scope>
    <source>
        <strain evidence="6 7">HR-BB</strain>
    </source>
</reference>
<comment type="caution">
    <text evidence="6">The sequence shown here is derived from an EMBL/GenBank/DDBJ whole genome shotgun (WGS) entry which is preliminary data.</text>
</comment>
<feature type="transmembrane region" description="Helical" evidence="4">
    <location>
        <begin position="90"/>
        <end position="109"/>
    </location>
</feature>
<evidence type="ECO:0000256" key="2">
    <source>
        <dbReference type="ARBA" id="ARBA00012528"/>
    </source>
</evidence>
<comment type="catalytic activity">
    <reaction evidence="3">
        <text>2 GTP = 3',3'-c-di-GMP + 2 diphosphate</text>
        <dbReference type="Rhea" id="RHEA:24898"/>
        <dbReference type="ChEBI" id="CHEBI:33019"/>
        <dbReference type="ChEBI" id="CHEBI:37565"/>
        <dbReference type="ChEBI" id="CHEBI:58805"/>
        <dbReference type="EC" id="2.7.7.65"/>
    </reaction>
</comment>
<dbReference type="PANTHER" id="PTHR45138">
    <property type="entry name" value="REGULATORY COMPONENTS OF SENSORY TRANSDUCTION SYSTEM"/>
    <property type="match status" value="1"/>
</dbReference>
<keyword evidence="4" id="KW-0472">Membrane</keyword>
<dbReference type="EC" id="2.7.7.65" evidence="2"/>